<dbReference type="Pfam" id="PF16199">
    <property type="entry name" value="Radical_SAM_C"/>
    <property type="match status" value="1"/>
</dbReference>
<keyword evidence="3" id="KW-0949">S-adenosyl-L-methionine</keyword>
<evidence type="ECO:0000256" key="1">
    <source>
        <dbReference type="ARBA" id="ARBA00001966"/>
    </source>
</evidence>
<protein>
    <submittedName>
        <fullName evidence="8">Radical sam</fullName>
    </submittedName>
</protein>
<dbReference type="SUPFAM" id="SSF102114">
    <property type="entry name" value="Radical SAM enzymes"/>
    <property type="match status" value="1"/>
</dbReference>
<dbReference type="GO" id="GO:0003824">
    <property type="term" value="F:catalytic activity"/>
    <property type="evidence" value="ECO:0007669"/>
    <property type="project" value="InterPro"/>
</dbReference>
<dbReference type="InterPro" id="IPR007197">
    <property type="entry name" value="rSAM"/>
</dbReference>
<evidence type="ECO:0000256" key="5">
    <source>
        <dbReference type="ARBA" id="ARBA00023004"/>
    </source>
</evidence>
<dbReference type="RefSeq" id="WP_122626630.1">
    <property type="nucleotide sequence ID" value="NZ_UPPP01000057.1"/>
</dbReference>
<keyword evidence="2" id="KW-0004">4Fe-4S</keyword>
<sequence>MKHYIIPIFIPHYGCRHQCIFCNQKKITGRETPVAARDVADIIDKQLASINQERHIEVAFYGGSFTALPLNLQKELLSPAWERLQLGKIRTLRVSTRPDCIDAAILENLKQFGVSIVELGVQSLDNEVLRQSARGHLASHVTAAVSQIKAKGLLCGIQLMPGLPGETRLSLMETACKVIQLRPDFIRIYPTLVIADTKLARLYSEGRFQPLSLNEAVRQAAFLKLVFERQGIRVIRTGLQTTAELCSPGVVLAGPFHPAFGEMVESYLFYLMIVRFLESTPVLPRFFSIHHYPQDHSKLRGVAGQNLRRWKEEYGIVQIRFIADGEQKNELRIEWQAHQYIINKEMIFL</sequence>
<dbReference type="EMBL" id="UPPP01000057">
    <property type="protein sequence ID" value="VBB05653.1"/>
    <property type="molecule type" value="Genomic_DNA"/>
</dbReference>
<name>A0A498R620_9FIRM</name>
<reference evidence="8 9" key="1">
    <citation type="submission" date="2018-06" db="EMBL/GenBank/DDBJ databases">
        <authorList>
            <person name="Strepis N."/>
        </authorList>
    </citation>
    <scope>NUCLEOTIDE SEQUENCE [LARGE SCALE GENOMIC DNA]</scope>
    <source>
        <strain evidence="8">LUCI</strain>
    </source>
</reference>
<dbReference type="PROSITE" id="PS51918">
    <property type="entry name" value="RADICAL_SAM"/>
    <property type="match status" value="1"/>
</dbReference>
<dbReference type="InterPro" id="IPR006638">
    <property type="entry name" value="Elp3/MiaA/NifB-like_rSAM"/>
</dbReference>
<dbReference type="GO" id="GO:0046872">
    <property type="term" value="F:metal ion binding"/>
    <property type="evidence" value="ECO:0007669"/>
    <property type="project" value="UniProtKB-KW"/>
</dbReference>
<dbReference type="Gene3D" id="3.80.30.20">
    <property type="entry name" value="tm_1862 like domain"/>
    <property type="match status" value="1"/>
</dbReference>
<dbReference type="Proteomes" id="UP000277811">
    <property type="component" value="Unassembled WGS sequence"/>
</dbReference>
<dbReference type="CDD" id="cd01335">
    <property type="entry name" value="Radical_SAM"/>
    <property type="match status" value="1"/>
</dbReference>
<dbReference type="PANTHER" id="PTHR11135:SF0">
    <property type="entry name" value="ELONGATOR COMPLEX PROTEIN 3"/>
    <property type="match status" value="1"/>
</dbReference>
<accession>A0A498R620</accession>
<gene>
    <name evidence="8" type="ORF">LUCI_0863</name>
</gene>
<keyword evidence="4" id="KW-0479">Metal-binding</keyword>
<evidence type="ECO:0000256" key="6">
    <source>
        <dbReference type="ARBA" id="ARBA00023014"/>
    </source>
</evidence>
<proteinExistence type="predicted"/>
<keyword evidence="6" id="KW-0411">Iron-sulfur</keyword>
<dbReference type="InterPro" id="IPR032432">
    <property type="entry name" value="Radical_SAM_C"/>
</dbReference>
<dbReference type="GO" id="GO:0002926">
    <property type="term" value="P:tRNA wobble base 5-methoxycarbonylmethyl-2-thiouridinylation"/>
    <property type="evidence" value="ECO:0007669"/>
    <property type="project" value="TreeGrafter"/>
</dbReference>
<evidence type="ECO:0000313" key="8">
    <source>
        <dbReference type="EMBL" id="VBB05653.1"/>
    </source>
</evidence>
<dbReference type="SFLD" id="SFLDG01082">
    <property type="entry name" value="B12-binding_domain_containing"/>
    <property type="match status" value="1"/>
</dbReference>
<evidence type="ECO:0000256" key="3">
    <source>
        <dbReference type="ARBA" id="ARBA00022691"/>
    </source>
</evidence>
<dbReference type="AlphaFoldDB" id="A0A498R620"/>
<dbReference type="SMART" id="SM00729">
    <property type="entry name" value="Elp3"/>
    <property type="match status" value="1"/>
</dbReference>
<organism evidence="8 9">
    <name type="scientific">Lucifera butyrica</name>
    <dbReference type="NCBI Taxonomy" id="1351585"/>
    <lineage>
        <taxon>Bacteria</taxon>
        <taxon>Bacillati</taxon>
        <taxon>Bacillota</taxon>
        <taxon>Negativicutes</taxon>
        <taxon>Veillonellales</taxon>
        <taxon>Veillonellaceae</taxon>
        <taxon>Lucifera</taxon>
    </lineage>
</organism>
<evidence type="ECO:0000256" key="4">
    <source>
        <dbReference type="ARBA" id="ARBA00022723"/>
    </source>
</evidence>
<dbReference type="InterPro" id="IPR058240">
    <property type="entry name" value="rSAM_sf"/>
</dbReference>
<dbReference type="InterPro" id="IPR023404">
    <property type="entry name" value="rSAM_horseshoe"/>
</dbReference>
<dbReference type="Pfam" id="PF04055">
    <property type="entry name" value="Radical_SAM"/>
    <property type="match status" value="1"/>
</dbReference>
<evidence type="ECO:0000313" key="9">
    <source>
        <dbReference type="Proteomes" id="UP000277811"/>
    </source>
</evidence>
<dbReference type="PANTHER" id="PTHR11135">
    <property type="entry name" value="HISTONE ACETYLTRANSFERASE-RELATED"/>
    <property type="match status" value="1"/>
</dbReference>
<feature type="domain" description="Radical SAM core" evidence="7">
    <location>
        <begin position="1"/>
        <end position="236"/>
    </location>
</feature>
<keyword evidence="5" id="KW-0408">Iron</keyword>
<dbReference type="SFLD" id="SFLDS00029">
    <property type="entry name" value="Radical_SAM"/>
    <property type="match status" value="1"/>
</dbReference>
<dbReference type="GO" id="GO:0051539">
    <property type="term" value="F:4 iron, 4 sulfur cluster binding"/>
    <property type="evidence" value="ECO:0007669"/>
    <property type="project" value="UniProtKB-KW"/>
</dbReference>
<evidence type="ECO:0000256" key="2">
    <source>
        <dbReference type="ARBA" id="ARBA00022485"/>
    </source>
</evidence>
<keyword evidence="9" id="KW-1185">Reference proteome</keyword>
<dbReference type="InterPro" id="IPR039661">
    <property type="entry name" value="ELP3"/>
</dbReference>
<dbReference type="SFLD" id="SFLDG01086">
    <property type="entry name" value="elongater_protein-like"/>
    <property type="match status" value="1"/>
</dbReference>
<dbReference type="GO" id="GO:0005737">
    <property type="term" value="C:cytoplasm"/>
    <property type="evidence" value="ECO:0007669"/>
    <property type="project" value="TreeGrafter"/>
</dbReference>
<dbReference type="OrthoDB" id="9815044at2"/>
<evidence type="ECO:0000259" key="7">
    <source>
        <dbReference type="PROSITE" id="PS51918"/>
    </source>
</evidence>
<comment type="cofactor">
    <cofactor evidence="1">
        <name>[4Fe-4S] cluster</name>
        <dbReference type="ChEBI" id="CHEBI:49883"/>
    </cofactor>
</comment>